<evidence type="ECO:0000313" key="2">
    <source>
        <dbReference type="Proteomes" id="UP001204833"/>
    </source>
</evidence>
<name>A0AAD5FX44_9ASCO</name>
<organism evidence="1 2">
    <name type="scientific">Candida theae</name>
    <dbReference type="NCBI Taxonomy" id="1198502"/>
    <lineage>
        <taxon>Eukaryota</taxon>
        <taxon>Fungi</taxon>
        <taxon>Dikarya</taxon>
        <taxon>Ascomycota</taxon>
        <taxon>Saccharomycotina</taxon>
        <taxon>Pichiomycetes</taxon>
        <taxon>Debaryomycetaceae</taxon>
        <taxon>Candida/Lodderomyces clade</taxon>
        <taxon>Candida</taxon>
    </lineage>
</organism>
<reference evidence="1 2" key="1">
    <citation type="journal article" date="2022" name="DNA Res.">
        <title>Genome analysis of five recently described species of the CUG-Ser clade uncovers Candida theae as a new hybrid lineage with pathogenic potential in the Candida parapsilosis species complex.</title>
        <authorList>
            <person name="Mixao V."/>
            <person name="Del Olmo V."/>
            <person name="Hegedusova E."/>
            <person name="Saus E."/>
            <person name="Pryszcz L."/>
            <person name="Cillingova A."/>
            <person name="Nosek J."/>
            <person name="Gabaldon T."/>
        </authorList>
    </citation>
    <scope>NUCLEOTIDE SEQUENCE [LARGE SCALE GENOMIC DNA]</scope>
    <source>
        <strain evidence="1 2">CBS 12239</strain>
    </source>
</reference>
<dbReference type="Gene3D" id="3.40.30.10">
    <property type="entry name" value="Glutaredoxin"/>
    <property type="match status" value="1"/>
</dbReference>
<evidence type="ECO:0000313" key="1">
    <source>
        <dbReference type="EMBL" id="KAI5950066.1"/>
    </source>
</evidence>
<keyword evidence="2" id="KW-1185">Reference proteome</keyword>
<dbReference type="GeneID" id="76152455"/>
<proteinExistence type="predicted"/>
<dbReference type="CDD" id="cd03062">
    <property type="entry name" value="TRX_Fd_Sucrase"/>
    <property type="match status" value="1"/>
</dbReference>
<sequence length="309" mass="34690">MTILNKFFGKSNNKQTPEDEIQQLGFEISNCSQTCDDCTAKFPKSLTFEESEPLWHSTKPFGLHLNVSTGRIDWPHDATGTPNTLSHAVASWASKHSKSNDASPSSSSSSLGTIKVTCSSFAGEEMFSNDDYINEQMGDVLVLPYFLWIKGLKISDVDKVMTKLVHILSTTDHENLQVSDIQQQIPQIIPDTNKAYILLCSHRTRDKRCGVTAPIMKKEMELYLRELDLYRDMCDSSPGGVQVGFINHVGGHKYAANVIIYLKSSGKNIWLALCKPNNVRPIIDECILHGGKVWPEKVRLVQKFDPIEW</sequence>
<dbReference type="InterPro" id="IPR009737">
    <property type="entry name" value="Aim32/Apd1-like"/>
</dbReference>
<evidence type="ECO:0008006" key="3">
    <source>
        <dbReference type="Google" id="ProtNLM"/>
    </source>
</evidence>
<dbReference type="Proteomes" id="UP001204833">
    <property type="component" value="Unassembled WGS sequence"/>
</dbReference>
<protein>
    <recommendedName>
        <fullName evidence="3">Actin patches distal protein 1</fullName>
    </recommendedName>
</protein>
<dbReference type="PANTHER" id="PTHR31902">
    <property type="entry name" value="ACTIN PATCHES DISTAL PROTEIN 1"/>
    <property type="match status" value="1"/>
</dbReference>
<dbReference type="InterPro" id="IPR036249">
    <property type="entry name" value="Thioredoxin-like_sf"/>
</dbReference>
<dbReference type="PANTHER" id="PTHR31902:SF14">
    <property type="entry name" value="ACTIN PATCHES DISTAL PROTEIN 1"/>
    <property type="match status" value="1"/>
</dbReference>
<accession>A0AAD5FX44</accession>
<dbReference type="SUPFAM" id="SSF52833">
    <property type="entry name" value="Thioredoxin-like"/>
    <property type="match status" value="1"/>
</dbReference>
<dbReference type="AlphaFoldDB" id="A0AAD5FX44"/>
<dbReference type="RefSeq" id="XP_051607098.1">
    <property type="nucleotide sequence ID" value="XM_051753919.1"/>
</dbReference>
<gene>
    <name evidence="1" type="ORF">KGF57_004411</name>
</gene>
<dbReference type="Pfam" id="PF06999">
    <property type="entry name" value="Suc_Fer-like"/>
    <property type="match status" value="1"/>
</dbReference>
<comment type="caution">
    <text evidence="1">The sequence shown here is derived from an EMBL/GenBank/DDBJ whole genome shotgun (WGS) entry which is preliminary data.</text>
</comment>
<dbReference type="EMBL" id="JAIHNG010000160">
    <property type="protein sequence ID" value="KAI5950066.1"/>
    <property type="molecule type" value="Genomic_DNA"/>
</dbReference>